<protein>
    <submittedName>
        <fullName evidence="2">Exopolyphosphatase/guanosine-5'-triphosphate, 3'-diphosphate pyrophosphatase</fullName>
        <ecNumber evidence="2">3.6.1.11</ecNumber>
        <ecNumber evidence="2">3.6.1.40</ecNumber>
    </submittedName>
</protein>
<dbReference type="RefSeq" id="WP_179519030.1">
    <property type="nucleotide sequence ID" value="NZ_JACCAC010000001.1"/>
</dbReference>
<evidence type="ECO:0000259" key="1">
    <source>
        <dbReference type="Pfam" id="PF02541"/>
    </source>
</evidence>
<dbReference type="EC" id="3.6.1.40" evidence="2"/>
<dbReference type="Gene3D" id="3.30.420.150">
    <property type="entry name" value="Exopolyphosphatase. Domain 2"/>
    <property type="match status" value="1"/>
</dbReference>
<reference evidence="2 3" key="1">
    <citation type="submission" date="2020-07" db="EMBL/GenBank/DDBJ databases">
        <title>Sequencing the genomes of 1000 actinobacteria strains.</title>
        <authorList>
            <person name="Klenk H.-P."/>
        </authorList>
    </citation>
    <scope>NUCLEOTIDE SEQUENCE [LARGE SCALE GENOMIC DNA]</scope>
    <source>
        <strain evidence="2 3">DSM 24552</strain>
    </source>
</reference>
<dbReference type="AlphaFoldDB" id="A0A7Y9RYD0"/>
<name>A0A7Y9RYD0_9ACTN</name>
<organism evidence="2 3">
    <name type="scientific">Nocardioides perillae</name>
    <dbReference type="NCBI Taxonomy" id="1119534"/>
    <lineage>
        <taxon>Bacteria</taxon>
        <taxon>Bacillati</taxon>
        <taxon>Actinomycetota</taxon>
        <taxon>Actinomycetes</taxon>
        <taxon>Propionibacteriales</taxon>
        <taxon>Nocardioidaceae</taxon>
        <taxon>Nocardioides</taxon>
    </lineage>
</organism>
<dbReference type="CDD" id="cd24054">
    <property type="entry name" value="ASKHA_NBD_AaPPX-GppA_MtPPX2-like"/>
    <property type="match status" value="1"/>
</dbReference>
<dbReference type="GO" id="GO:0008894">
    <property type="term" value="F:guanosine-5'-triphosphate,3'-diphosphate diphosphatase activity"/>
    <property type="evidence" value="ECO:0007669"/>
    <property type="project" value="UniProtKB-EC"/>
</dbReference>
<accession>A0A7Y9RYD0</accession>
<keyword evidence="3" id="KW-1185">Reference proteome</keyword>
<dbReference type="InterPro" id="IPR003695">
    <property type="entry name" value="Ppx_GppA_N"/>
</dbReference>
<keyword evidence="2" id="KW-0378">Hydrolase</keyword>
<sequence>MSRARVAAVDCGTNTVKLLVGEVVDGALVELARESRMVRLGQGVDRTGRLDEAALARAFAALDEYADLLRHHDVARVRFCATSATRDAANADVFTAGVRARLGVEPEVLPGAAEAALSFAGAVRHLHERPDGPVLVVDIGGGSTELVLGRAGGAGEAGAVTHARSADVGSVRLHERLLHDDPATPEQVAACRAAVDAALDEVVASVGAGGGDVDGERVPVTDAVALVGVAGTVTTVAAHVLGLSSYDRRAIDQSVVATGDVLAAVDELVAMSAEQRRQLPYVHPGRADVLDAGALVLGQVVRRVGLPTLTVSEADILDGIAWSLVDA</sequence>
<comment type="caution">
    <text evidence="2">The sequence shown here is derived from an EMBL/GenBank/DDBJ whole genome shotgun (WGS) entry which is preliminary data.</text>
</comment>
<dbReference type="EC" id="3.6.1.11" evidence="2"/>
<dbReference type="InterPro" id="IPR043129">
    <property type="entry name" value="ATPase_NBD"/>
</dbReference>
<dbReference type="SUPFAM" id="SSF53067">
    <property type="entry name" value="Actin-like ATPase domain"/>
    <property type="match status" value="2"/>
</dbReference>
<dbReference type="InterPro" id="IPR050273">
    <property type="entry name" value="GppA/Ppx_hydrolase"/>
</dbReference>
<feature type="domain" description="Ppx/GppA phosphatase N-terminal" evidence="1">
    <location>
        <begin position="20"/>
        <end position="323"/>
    </location>
</feature>
<dbReference type="GO" id="GO:0004309">
    <property type="term" value="F:exopolyphosphatase activity"/>
    <property type="evidence" value="ECO:0007669"/>
    <property type="project" value="UniProtKB-EC"/>
</dbReference>
<dbReference type="Proteomes" id="UP000544110">
    <property type="component" value="Unassembled WGS sequence"/>
</dbReference>
<dbReference type="Pfam" id="PF02541">
    <property type="entry name" value="Ppx-GppA"/>
    <property type="match status" value="1"/>
</dbReference>
<dbReference type="EMBL" id="JACCAC010000001">
    <property type="protein sequence ID" value="NYG56843.1"/>
    <property type="molecule type" value="Genomic_DNA"/>
</dbReference>
<dbReference type="PANTHER" id="PTHR30005">
    <property type="entry name" value="EXOPOLYPHOSPHATASE"/>
    <property type="match status" value="1"/>
</dbReference>
<proteinExistence type="predicted"/>
<evidence type="ECO:0000313" key="3">
    <source>
        <dbReference type="Proteomes" id="UP000544110"/>
    </source>
</evidence>
<gene>
    <name evidence="2" type="ORF">BJ989_003147</name>
</gene>
<evidence type="ECO:0000313" key="2">
    <source>
        <dbReference type="EMBL" id="NYG56843.1"/>
    </source>
</evidence>
<dbReference type="PANTHER" id="PTHR30005:SF13">
    <property type="entry name" value="EXOPOLYPHOSPHATASE 2"/>
    <property type="match status" value="1"/>
</dbReference>
<dbReference type="Gene3D" id="3.30.420.40">
    <property type="match status" value="1"/>
</dbReference>